<dbReference type="Proteomes" id="UP000022910">
    <property type="component" value="Unassembled WGS sequence"/>
</dbReference>
<dbReference type="InterPro" id="IPR011333">
    <property type="entry name" value="SKP1/BTB/POZ_sf"/>
</dbReference>
<proteinExistence type="predicted"/>
<dbReference type="SUPFAM" id="SSF54695">
    <property type="entry name" value="POZ domain"/>
    <property type="match status" value="1"/>
</dbReference>
<evidence type="ECO:0000259" key="1">
    <source>
        <dbReference type="PROSITE" id="PS50097"/>
    </source>
</evidence>
<dbReference type="EMBL" id="JEMT01025896">
    <property type="protein sequence ID" value="EXX60537.1"/>
    <property type="molecule type" value="Genomic_DNA"/>
</dbReference>
<sequence length="480" mass="55517">MVDNKLLPILSQNFLEILNDEEYYDVTIEAGYDPNMKVFRAHKVILNYRSPYLKKILSTNKKKNDGTLTNIKLPNILPEIFSIVLRYIYGGNLSLEEYEPSDIIKILIAANELNLQELIPCLESFLIGNSANWIEQNFDLIFKTSFENDLSVKLQEYCTNLISNNPKKLFESLNVVSIPENLLISLIKNDNLQMSIHVWDYVIKWGLAQNPELSSDPTSYSRNDFNALKNTLQQCIPFIKFHNLTSKEFSKKVLPYKKILPKDLYNELLDDFLNNDRKPIKKPTTNVEKIEENGINSRIITTQHAELISKWINGQKSTDELEISYNFKLLYRESVDGFDRFKKFHEICDNQSHTVTVIKIRGSNEILGGYNPIEWKSDNSFGITKDSFIFSFSHDFGSNIINNVLSHVDNEDKAIHNGLFNGPSFGDGDLLLFNDFSYDLMVRCTSQSYENQIKKPLTDTFGFIRIEKFEVDELEVFKII</sequence>
<dbReference type="InterPro" id="IPR000210">
    <property type="entry name" value="BTB/POZ_dom"/>
</dbReference>
<dbReference type="InterPro" id="IPR006571">
    <property type="entry name" value="TLDc_dom"/>
</dbReference>
<keyword evidence="4" id="KW-1185">Reference proteome</keyword>
<dbReference type="SMR" id="A0A015ITH6"/>
<dbReference type="InterPro" id="IPR052407">
    <property type="entry name" value="BTB_POZ_domain_cont_9"/>
</dbReference>
<protein>
    <recommendedName>
        <fullName evidence="5">Kelch-like protein 17</fullName>
    </recommendedName>
</protein>
<dbReference type="PANTHER" id="PTHR46306:SF1">
    <property type="entry name" value="BTB_POZ DOMAIN-CONTAINING PROTEIN 9"/>
    <property type="match status" value="1"/>
</dbReference>
<evidence type="ECO:0008006" key="5">
    <source>
        <dbReference type="Google" id="ProtNLM"/>
    </source>
</evidence>
<evidence type="ECO:0000313" key="3">
    <source>
        <dbReference type="EMBL" id="EXX60537.1"/>
    </source>
</evidence>
<dbReference type="PROSITE" id="PS51886">
    <property type="entry name" value="TLDC"/>
    <property type="match status" value="1"/>
</dbReference>
<dbReference type="AlphaFoldDB" id="A0A015ITH6"/>
<dbReference type="CDD" id="cd18186">
    <property type="entry name" value="BTB_POZ_ZBTB_KLHL-like"/>
    <property type="match status" value="1"/>
</dbReference>
<dbReference type="PANTHER" id="PTHR46306">
    <property type="entry name" value="BTB/POZ DOMAIN-CONTAINING PROTEIN 9"/>
    <property type="match status" value="1"/>
</dbReference>
<dbReference type="GO" id="GO:0005737">
    <property type="term" value="C:cytoplasm"/>
    <property type="evidence" value="ECO:0007669"/>
    <property type="project" value="TreeGrafter"/>
</dbReference>
<dbReference type="Pfam" id="PF07534">
    <property type="entry name" value="TLD"/>
    <property type="match status" value="1"/>
</dbReference>
<dbReference type="PROSITE" id="PS50097">
    <property type="entry name" value="BTB"/>
    <property type="match status" value="1"/>
</dbReference>
<feature type="domain" description="BTB" evidence="1">
    <location>
        <begin position="24"/>
        <end position="97"/>
    </location>
</feature>
<dbReference type="Gene3D" id="1.25.40.420">
    <property type="match status" value="1"/>
</dbReference>
<evidence type="ECO:0000259" key="2">
    <source>
        <dbReference type="PROSITE" id="PS51886"/>
    </source>
</evidence>
<gene>
    <name evidence="3" type="ORF">RirG_178960</name>
</gene>
<reference evidence="3 4" key="1">
    <citation type="submission" date="2014-02" db="EMBL/GenBank/DDBJ databases">
        <title>Single nucleus genome sequencing reveals high similarity among nuclei of an endomycorrhizal fungus.</title>
        <authorList>
            <person name="Lin K."/>
            <person name="Geurts R."/>
            <person name="Zhang Z."/>
            <person name="Limpens E."/>
            <person name="Saunders D.G."/>
            <person name="Mu D."/>
            <person name="Pang E."/>
            <person name="Cao H."/>
            <person name="Cha H."/>
            <person name="Lin T."/>
            <person name="Zhou Q."/>
            <person name="Shang Y."/>
            <person name="Li Y."/>
            <person name="Ivanov S."/>
            <person name="Sharma T."/>
            <person name="Velzen R.V."/>
            <person name="Ruijter N.D."/>
            <person name="Aanen D.K."/>
            <person name="Win J."/>
            <person name="Kamoun S."/>
            <person name="Bisseling T."/>
            <person name="Huang S."/>
        </authorList>
    </citation>
    <scope>NUCLEOTIDE SEQUENCE [LARGE SCALE GENOMIC DNA]</scope>
    <source>
        <strain evidence="4">DAOM197198w</strain>
    </source>
</reference>
<evidence type="ECO:0000313" key="4">
    <source>
        <dbReference type="Proteomes" id="UP000022910"/>
    </source>
</evidence>
<dbReference type="HOGENOM" id="CLU_021542_0_2_1"/>
<feature type="domain" description="TLDc" evidence="2">
    <location>
        <begin position="298"/>
        <end position="480"/>
    </location>
</feature>
<name>A0A015ITH6_RHIIW</name>
<comment type="caution">
    <text evidence="3">The sequence shown here is derived from an EMBL/GenBank/DDBJ whole genome shotgun (WGS) entry which is preliminary data.</text>
</comment>
<dbReference type="Gene3D" id="3.30.710.10">
    <property type="entry name" value="Potassium Channel Kv1.1, Chain A"/>
    <property type="match status" value="1"/>
</dbReference>
<dbReference type="SMART" id="SM00225">
    <property type="entry name" value="BTB"/>
    <property type="match status" value="1"/>
</dbReference>
<accession>A0A015ITH6</accession>
<dbReference type="OrthoDB" id="6482909at2759"/>
<organism evidence="3 4">
    <name type="scientific">Rhizophagus irregularis (strain DAOM 197198w)</name>
    <name type="common">Glomus intraradices</name>
    <dbReference type="NCBI Taxonomy" id="1432141"/>
    <lineage>
        <taxon>Eukaryota</taxon>
        <taxon>Fungi</taxon>
        <taxon>Fungi incertae sedis</taxon>
        <taxon>Mucoromycota</taxon>
        <taxon>Glomeromycotina</taxon>
        <taxon>Glomeromycetes</taxon>
        <taxon>Glomerales</taxon>
        <taxon>Glomeraceae</taxon>
        <taxon>Rhizophagus</taxon>
    </lineage>
</organism>
<dbReference type="SMART" id="SM00584">
    <property type="entry name" value="TLDc"/>
    <property type="match status" value="1"/>
</dbReference>
<dbReference type="Pfam" id="PF00651">
    <property type="entry name" value="BTB"/>
    <property type="match status" value="1"/>
</dbReference>